<protein>
    <submittedName>
        <fullName evidence="2">PrgI family protein</fullName>
    </submittedName>
</protein>
<sequence length="118" mass="13534">MEVKINREIRAYTESLFFGLSLRQFFFSVLAVGAAIGLYFGLRSHLGVETVSWLCVLGAAPCAALGFIQHHGMTAEQWLWAYIKSEFLMPRRLVFHSTNSYYEALRGKLRQRGLEETR</sequence>
<evidence type="ECO:0000313" key="3">
    <source>
        <dbReference type="Proteomes" id="UP000307943"/>
    </source>
</evidence>
<keyword evidence="3" id="KW-1185">Reference proteome</keyword>
<dbReference type="RefSeq" id="WP_139603218.1">
    <property type="nucleotide sequence ID" value="NZ_VDCQ01000020.1"/>
</dbReference>
<dbReference type="Pfam" id="PF12666">
    <property type="entry name" value="PrgI"/>
    <property type="match status" value="1"/>
</dbReference>
<name>A0A5C4T8Q0_9BACL</name>
<gene>
    <name evidence="2" type="ORF">FE784_15975</name>
</gene>
<keyword evidence="1" id="KW-1133">Transmembrane helix</keyword>
<dbReference type="EMBL" id="VDCQ01000020">
    <property type="protein sequence ID" value="TNJ65312.1"/>
    <property type="molecule type" value="Genomic_DNA"/>
</dbReference>
<feature type="transmembrane region" description="Helical" evidence="1">
    <location>
        <begin position="20"/>
        <end position="39"/>
    </location>
</feature>
<dbReference type="Proteomes" id="UP000307943">
    <property type="component" value="Unassembled WGS sequence"/>
</dbReference>
<organism evidence="2 3">
    <name type="scientific">Paenibacillus hemerocallicola</name>
    <dbReference type="NCBI Taxonomy" id="1172614"/>
    <lineage>
        <taxon>Bacteria</taxon>
        <taxon>Bacillati</taxon>
        <taxon>Bacillota</taxon>
        <taxon>Bacilli</taxon>
        <taxon>Bacillales</taxon>
        <taxon>Paenibacillaceae</taxon>
        <taxon>Paenibacillus</taxon>
    </lineage>
</organism>
<keyword evidence="1" id="KW-0812">Transmembrane</keyword>
<evidence type="ECO:0000313" key="2">
    <source>
        <dbReference type="EMBL" id="TNJ65312.1"/>
    </source>
</evidence>
<dbReference type="OrthoDB" id="2060747at2"/>
<dbReference type="AlphaFoldDB" id="A0A5C4T8Q0"/>
<proteinExistence type="predicted"/>
<dbReference type="InterPro" id="IPR024414">
    <property type="entry name" value="Uncharacterised_PrgI"/>
</dbReference>
<evidence type="ECO:0000256" key="1">
    <source>
        <dbReference type="SAM" id="Phobius"/>
    </source>
</evidence>
<keyword evidence="1" id="KW-0472">Membrane</keyword>
<reference evidence="2 3" key="1">
    <citation type="submission" date="2019-05" db="EMBL/GenBank/DDBJ databases">
        <title>We sequenced the genome of Paenibacillus hemerocallicola KCTC 33185 for further insight into its adaptation and study the phylogeny of Paenibacillus.</title>
        <authorList>
            <person name="Narsing Rao M.P."/>
        </authorList>
    </citation>
    <scope>NUCLEOTIDE SEQUENCE [LARGE SCALE GENOMIC DNA]</scope>
    <source>
        <strain evidence="2 3">KCTC 33185</strain>
    </source>
</reference>
<comment type="caution">
    <text evidence="2">The sequence shown here is derived from an EMBL/GenBank/DDBJ whole genome shotgun (WGS) entry which is preliminary data.</text>
</comment>
<feature type="transmembrane region" description="Helical" evidence="1">
    <location>
        <begin position="51"/>
        <end position="68"/>
    </location>
</feature>
<accession>A0A5C4T8Q0</accession>